<dbReference type="EMBL" id="CAXAMM010019713">
    <property type="protein sequence ID" value="CAK9046293.1"/>
    <property type="molecule type" value="Genomic_DNA"/>
</dbReference>
<evidence type="ECO:0000313" key="2">
    <source>
        <dbReference type="Proteomes" id="UP001642464"/>
    </source>
</evidence>
<gene>
    <name evidence="1" type="ORF">SCF082_LOCUS26081</name>
</gene>
<dbReference type="Proteomes" id="UP001642464">
    <property type="component" value="Unassembled WGS sequence"/>
</dbReference>
<name>A0ABP0M5G2_9DINO</name>
<organism evidence="1 2">
    <name type="scientific">Durusdinium trenchii</name>
    <dbReference type="NCBI Taxonomy" id="1381693"/>
    <lineage>
        <taxon>Eukaryota</taxon>
        <taxon>Sar</taxon>
        <taxon>Alveolata</taxon>
        <taxon>Dinophyceae</taxon>
        <taxon>Suessiales</taxon>
        <taxon>Symbiodiniaceae</taxon>
        <taxon>Durusdinium</taxon>
    </lineage>
</organism>
<comment type="caution">
    <text evidence="1">The sequence shown here is derived from an EMBL/GenBank/DDBJ whole genome shotgun (WGS) entry which is preliminary data.</text>
</comment>
<keyword evidence="2" id="KW-1185">Reference proteome</keyword>
<reference evidence="1 2" key="1">
    <citation type="submission" date="2024-02" db="EMBL/GenBank/DDBJ databases">
        <authorList>
            <person name="Chen Y."/>
            <person name="Shah S."/>
            <person name="Dougan E. K."/>
            <person name="Thang M."/>
            <person name="Chan C."/>
        </authorList>
    </citation>
    <scope>NUCLEOTIDE SEQUENCE [LARGE SCALE GENOMIC DNA]</scope>
</reference>
<evidence type="ECO:0000313" key="1">
    <source>
        <dbReference type="EMBL" id="CAK9046293.1"/>
    </source>
</evidence>
<protein>
    <submittedName>
        <fullName evidence="1">Uncharacterized protein</fullName>
    </submittedName>
</protein>
<sequence>MASCSGCFACFKFPRQRVEAKKTTVPAPKTQKLPLPLNVGFATLKLNQLESDDETLGPRLELRISATDDGYVTEEGLSAMLEFMDFVLDLPQVSCGEGFQLTFDQMLGTSYLEVIKRVICWSCEHGRTSKWVHRCKLWKIIVAASAYPQVSGFLLQGAFKFYPPPCTTYLLTDDDQNPNVKIFEPERETLKLARLEEDLQDEVAAHTDSEGHVHLQHDSAESLRKARNWGDSLPSEINVGFALVSQGFDGVEGYLKIKGLDGDLSMEGLNEMMDFMDAFTLSDKAQQGFSIMYDVRSMRSPSMQMVTTVAEWGAAPVRQKRWERLNHSCKIIITAGLRFTLAKGVLTTFFLMCPPVTRTYLMWDPDQALDTAALFEP</sequence>
<accession>A0ABP0M5G2</accession>
<proteinExistence type="predicted"/>